<name>A0A9P6RT89_9FUNG</name>
<reference evidence="4" key="1">
    <citation type="journal article" date="2020" name="Fungal Divers.">
        <title>Resolving the Mortierellaceae phylogeny through synthesis of multi-gene phylogenetics and phylogenomics.</title>
        <authorList>
            <person name="Vandepol N."/>
            <person name="Liber J."/>
            <person name="Desiro A."/>
            <person name="Na H."/>
            <person name="Kennedy M."/>
            <person name="Barry K."/>
            <person name="Grigoriev I.V."/>
            <person name="Miller A.N."/>
            <person name="O'Donnell K."/>
            <person name="Stajich J.E."/>
            <person name="Bonito G."/>
        </authorList>
    </citation>
    <scope>NUCLEOTIDE SEQUENCE</scope>
    <source>
        <strain evidence="4">REB-010B</strain>
    </source>
</reference>
<gene>
    <name evidence="4" type="ORF">BGZ99_003657</name>
</gene>
<evidence type="ECO:0000256" key="1">
    <source>
        <dbReference type="SAM" id="MobiDB-lite"/>
    </source>
</evidence>
<dbReference type="OrthoDB" id="2445818at2759"/>
<evidence type="ECO:0000313" key="5">
    <source>
        <dbReference type="Proteomes" id="UP000738325"/>
    </source>
</evidence>
<feature type="signal peptide" evidence="3">
    <location>
        <begin position="1"/>
        <end position="21"/>
    </location>
</feature>
<evidence type="ECO:0000256" key="2">
    <source>
        <dbReference type="SAM" id="Phobius"/>
    </source>
</evidence>
<comment type="caution">
    <text evidence="4">The sequence shown here is derived from an EMBL/GenBank/DDBJ whole genome shotgun (WGS) entry which is preliminary data.</text>
</comment>
<dbReference type="Proteomes" id="UP000738325">
    <property type="component" value="Unassembled WGS sequence"/>
</dbReference>
<feature type="chain" id="PRO_5040424272" evidence="3">
    <location>
        <begin position="22"/>
        <end position="444"/>
    </location>
</feature>
<keyword evidence="2" id="KW-0472">Membrane</keyword>
<keyword evidence="3" id="KW-0732">Signal</keyword>
<protein>
    <submittedName>
        <fullName evidence="4">Uncharacterized protein</fullName>
    </submittedName>
</protein>
<organism evidence="4 5">
    <name type="scientific">Dissophora globulifera</name>
    <dbReference type="NCBI Taxonomy" id="979702"/>
    <lineage>
        <taxon>Eukaryota</taxon>
        <taxon>Fungi</taxon>
        <taxon>Fungi incertae sedis</taxon>
        <taxon>Mucoromycota</taxon>
        <taxon>Mortierellomycotina</taxon>
        <taxon>Mortierellomycetes</taxon>
        <taxon>Mortierellales</taxon>
        <taxon>Mortierellaceae</taxon>
        <taxon>Dissophora</taxon>
    </lineage>
</organism>
<dbReference type="AlphaFoldDB" id="A0A9P6RT89"/>
<dbReference type="EMBL" id="JAAAIP010000023">
    <property type="protein sequence ID" value="KAG0329027.1"/>
    <property type="molecule type" value="Genomic_DNA"/>
</dbReference>
<sequence>MRSSFRSKALLFVALLASVHATITCLTPMSGTFKAGDALPLSWGSDEDIVSMTATLFCDSGLSVSSIPITNFTAPYTWTVPSVGNATTGGGTTGTCPANSFHVEYSGVTVKALIIRTNFDVRCASLTILPAPNDTVTTTTMTTIASTTTATKPTKTKSGGATPTNAEDTTGSKPKTFIIVIVAIVAGLVVIVLAFGTWWYLRRQRIQRMQEAIMPWSSPPNNQFAKISSMDEGHRAGSVNNHGGQAGGAAAASAAAAGGYSSSGPKSNIPQPAGYYPGDGYGYGQQGAEGGYGGNSRQPGYDGYGKNEDEYYNPYYAQARQGGPSPALTSASYYSGSSRTPFQDPRDPFQQPGYFPPPPPVSVPSSSGAQGMMLTSPTLGVAGSSSATSVPNTSTTTLTSIPSLRRAPQAILPEMPQTILPEMGHKEEDAVHGQSQGIPMKDLS</sequence>
<keyword evidence="2" id="KW-0812">Transmembrane</keyword>
<feature type="compositionally biased region" description="Low complexity" evidence="1">
    <location>
        <begin position="147"/>
        <end position="164"/>
    </location>
</feature>
<feature type="compositionally biased region" description="Polar residues" evidence="1">
    <location>
        <begin position="327"/>
        <end position="340"/>
    </location>
</feature>
<feature type="transmembrane region" description="Helical" evidence="2">
    <location>
        <begin position="177"/>
        <end position="201"/>
    </location>
</feature>
<keyword evidence="2" id="KW-1133">Transmembrane helix</keyword>
<accession>A0A9P6RT89</accession>
<feature type="region of interest" description="Disordered" evidence="1">
    <location>
        <begin position="147"/>
        <end position="169"/>
    </location>
</feature>
<dbReference type="CDD" id="cd12087">
    <property type="entry name" value="TM_EGFR-like"/>
    <property type="match status" value="1"/>
</dbReference>
<evidence type="ECO:0000256" key="3">
    <source>
        <dbReference type="SAM" id="SignalP"/>
    </source>
</evidence>
<keyword evidence="5" id="KW-1185">Reference proteome</keyword>
<proteinExistence type="predicted"/>
<feature type="region of interest" description="Disordered" evidence="1">
    <location>
        <begin position="287"/>
        <end position="373"/>
    </location>
</feature>
<evidence type="ECO:0000313" key="4">
    <source>
        <dbReference type="EMBL" id="KAG0329027.1"/>
    </source>
</evidence>